<evidence type="ECO:0000256" key="5">
    <source>
        <dbReference type="ARBA" id="ARBA00022840"/>
    </source>
</evidence>
<accession>A0A1B0CBR2</accession>
<evidence type="ECO:0000313" key="14">
    <source>
        <dbReference type="EnsemblMetazoa" id="LLOJ001691-PA"/>
    </source>
</evidence>
<dbReference type="GO" id="GO:0031047">
    <property type="term" value="P:regulatory ncRNA-mediated gene silencing"/>
    <property type="evidence" value="ECO:0007669"/>
    <property type="project" value="UniProtKB-ARBA"/>
</dbReference>
<dbReference type="GO" id="GO:0016787">
    <property type="term" value="F:hydrolase activity"/>
    <property type="evidence" value="ECO:0007669"/>
    <property type="project" value="UniProtKB-KW"/>
</dbReference>
<evidence type="ECO:0000256" key="2">
    <source>
        <dbReference type="ARBA" id="ARBA00022741"/>
    </source>
</evidence>
<feature type="domain" description="DEAD-box RNA helicase Q" evidence="13">
    <location>
        <begin position="230"/>
        <end position="258"/>
    </location>
</feature>
<organism evidence="14 15">
    <name type="scientific">Lutzomyia longipalpis</name>
    <name type="common">Sand fly</name>
    <dbReference type="NCBI Taxonomy" id="7200"/>
    <lineage>
        <taxon>Eukaryota</taxon>
        <taxon>Metazoa</taxon>
        <taxon>Ecdysozoa</taxon>
        <taxon>Arthropoda</taxon>
        <taxon>Hexapoda</taxon>
        <taxon>Insecta</taxon>
        <taxon>Pterygota</taxon>
        <taxon>Neoptera</taxon>
        <taxon>Endopterygota</taxon>
        <taxon>Diptera</taxon>
        <taxon>Nematocera</taxon>
        <taxon>Psychodoidea</taxon>
        <taxon>Psychodidae</taxon>
        <taxon>Lutzomyia</taxon>
        <taxon>Lutzomyia</taxon>
    </lineage>
</organism>
<evidence type="ECO:0000259" key="13">
    <source>
        <dbReference type="PROSITE" id="PS51195"/>
    </source>
</evidence>
<comment type="catalytic activity">
    <reaction evidence="6">
        <text>ATP + H2O = ADP + phosphate + H(+)</text>
        <dbReference type="Rhea" id="RHEA:13065"/>
        <dbReference type="ChEBI" id="CHEBI:15377"/>
        <dbReference type="ChEBI" id="CHEBI:15378"/>
        <dbReference type="ChEBI" id="CHEBI:30616"/>
        <dbReference type="ChEBI" id="CHEBI:43474"/>
        <dbReference type="ChEBI" id="CHEBI:456216"/>
        <dbReference type="EC" id="3.6.4.13"/>
    </reaction>
</comment>
<dbReference type="VEuPathDB" id="VectorBase:LLONM1_000395"/>
<dbReference type="Pfam" id="PF00271">
    <property type="entry name" value="Helicase_C"/>
    <property type="match status" value="1"/>
</dbReference>
<dbReference type="GO" id="GO:0003723">
    <property type="term" value="F:RNA binding"/>
    <property type="evidence" value="ECO:0007669"/>
    <property type="project" value="UniProtKB-UniRule"/>
</dbReference>
<dbReference type="SMART" id="SM00487">
    <property type="entry name" value="DEXDc"/>
    <property type="match status" value="1"/>
</dbReference>
<dbReference type="Proteomes" id="UP000092461">
    <property type="component" value="Unassembled WGS sequence"/>
</dbReference>
<dbReference type="InterPro" id="IPR027417">
    <property type="entry name" value="P-loop_NTPase"/>
</dbReference>
<evidence type="ECO:0000256" key="4">
    <source>
        <dbReference type="ARBA" id="ARBA00022806"/>
    </source>
</evidence>
<dbReference type="EMBL" id="AJWK01005766">
    <property type="status" value="NOT_ANNOTATED_CDS"/>
    <property type="molecule type" value="Genomic_DNA"/>
</dbReference>
<dbReference type="InterPro" id="IPR011545">
    <property type="entry name" value="DEAD/DEAH_box_helicase_dom"/>
</dbReference>
<evidence type="ECO:0000256" key="9">
    <source>
        <dbReference type="RuleBase" id="RU000492"/>
    </source>
</evidence>
<keyword evidence="5 9" id="KW-0067">ATP-binding</keyword>
<dbReference type="PROSITE" id="PS00039">
    <property type="entry name" value="DEAD_ATP_HELICASE"/>
    <property type="match status" value="1"/>
</dbReference>
<evidence type="ECO:0000256" key="8">
    <source>
        <dbReference type="PROSITE-ProRule" id="PRU00552"/>
    </source>
</evidence>
<dbReference type="InterPro" id="IPR014014">
    <property type="entry name" value="RNA_helicase_DEAD_Q_motif"/>
</dbReference>
<feature type="short sequence motif" description="Q motif" evidence="8">
    <location>
        <begin position="230"/>
        <end position="258"/>
    </location>
</feature>
<keyword evidence="3 9" id="KW-0378">Hydrolase</keyword>
<evidence type="ECO:0000313" key="15">
    <source>
        <dbReference type="Proteomes" id="UP000092461"/>
    </source>
</evidence>
<dbReference type="FunFam" id="3.40.50.300:FF:000079">
    <property type="entry name" value="probable ATP-dependent RNA helicase DDX17"/>
    <property type="match status" value="1"/>
</dbReference>
<keyword evidence="4 9" id="KW-0347">Helicase</keyword>
<evidence type="ECO:0000256" key="10">
    <source>
        <dbReference type="SAM" id="MobiDB-lite"/>
    </source>
</evidence>
<dbReference type="PROSITE" id="PS50084">
    <property type="entry name" value="KH_TYPE_1"/>
    <property type="match status" value="1"/>
</dbReference>
<evidence type="ECO:0000259" key="12">
    <source>
        <dbReference type="PROSITE" id="PS51194"/>
    </source>
</evidence>
<dbReference type="Gene3D" id="3.30.1370.10">
    <property type="entry name" value="K Homology domain, type 1"/>
    <property type="match status" value="1"/>
</dbReference>
<sequence length="643" mass="72402">MAGNWRGEGKQDFRGQPGRVFTAKRPMQHDGEPFRMEIQSGCTGRVIGRGGSKIREIQDQCNVHLRVDKTTMDSGVVVVEIQGDASGIDMAKRMINDVVNEHSNQQENGQRMRQDRNFGDNRRDRPQKSYYNGGSDRQAQFQDAPQNAPQQDFQLIDWNSVNEAQDKLQKEKLKTLPPLIKQFYEEHPEVSSLTSDQIIEFRKSNNNIMVDRTFAKDSSDNVDIPKPIFKFEHCFSAYPDIMEEIKKQGFEKPSPIQCQAWPILMSGEDLIGIAQTGSGKTLAFLLPGMIHTELQPIPRSERGGPNVLVMAPTRELALQIRDEVAKYHFRGMKSVCVYGGGSTKEQIQTVERGVEIVIATPGRLNDLVARGTIDVSSITYLVLDEADRMLDMGFEPQIRKILLDVRPDRQTIMTSATWPPGVRRLAQSYMNNPIQVYVGTLDLAAVHSVSQNVEIVDENEKYDRIQQFVQDMAPKDKAIIFCGKKARADELASELCMVGYNCQVIHGDREQADREKAVQDIKSGYVRILVATDVASRGLDIEDITHVVNYDFPKNMEEYVHRVGRTGRAGRTGTSLSLLTRKDWGSAAELIKILEEADQDVPDELRSMADRFSAMKERRDNERAAAFGGGGGGDRRSQGRRYN</sequence>
<feature type="region of interest" description="Disordered" evidence="10">
    <location>
        <begin position="617"/>
        <end position="643"/>
    </location>
</feature>
<dbReference type="CDD" id="cd00105">
    <property type="entry name" value="KH-I"/>
    <property type="match status" value="1"/>
</dbReference>
<dbReference type="VEuPathDB" id="VectorBase:LLOJ001691"/>
<keyword evidence="15" id="KW-1185">Reference proteome</keyword>
<dbReference type="InterPro" id="IPR000629">
    <property type="entry name" value="RNA-helicase_DEAD-box_CS"/>
</dbReference>
<evidence type="ECO:0000259" key="11">
    <source>
        <dbReference type="PROSITE" id="PS51192"/>
    </source>
</evidence>
<keyword evidence="2 9" id="KW-0547">Nucleotide-binding</keyword>
<dbReference type="Pfam" id="PF00013">
    <property type="entry name" value="KH_1"/>
    <property type="match status" value="1"/>
</dbReference>
<feature type="region of interest" description="Disordered" evidence="10">
    <location>
        <begin position="101"/>
        <end position="149"/>
    </location>
</feature>
<reference evidence="14" key="1">
    <citation type="submission" date="2020-05" db="UniProtKB">
        <authorList>
            <consortium name="EnsemblMetazoa"/>
        </authorList>
    </citation>
    <scope>IDENTIFICATION</scope>
    <source>
        <strain evidence="14">Jacobina</strain>
    </source>
</reference>
<evidence type="ECO:0000256" key="7">
    <source>
        <dbReference type="PROSITE-ProRule" id="PRU00117"/>
    </source>
</evidence>
<dbReference type="AlphaFoldDB" id="A0A1B0CBR2"/>
<dbReference type="SUPFAM" id="SSF52540">
    <property type="entry name" value="P-loop containing nucleoside triphosphate hydrolases"/>
    <property type="match status" value="1"/>
</dbReference>
<feature type="compositionally biased region" description="Basic and acidic residues" evidence="10">
    <location>
        <begin position="110"/>
        <end position="127"/>
    </location>
</feature>
<feature type="compositionally biased region" description="Polar residues" evidence="10">
    <location>
        <begin position="129"/>
        <end position="149"/>
    </location>
</feature>
<keyword evidence="7" id="KW-0694">RNA-binding</keyword>
<dbReference type="InterPro" id="IPR036612">
    <property type="entry name" value="KH_dom_type_1_sf"/>
</dbReference>
<dbReference type="EnsemblMetazoa" id="LLOJ001691-RA">
    <property type="protein sequence ID" value="LLOJ001691-PA"/>
    <property type="gene ID" value="LLOJ001691"/>
</dbReference>
<dbReference type="PROSITE" id="PS51194">
    <property type="entry name" value="HELICASE_CTER"/>
    <property type="match status" value="1"/>
</dbReference>
<dbReference type="PANTHER" id="PTHR47958">
    <property type="entry name" value="ATP-DEPENDENT RNA HELICASE DBP3"/>
    <property type="match status" value="1"/>
</dbReference>
<dbReference type="Gene3D" id="3.40.50.300">
    <property type="entry name" value="P-loop containing nucleotide triphosphate hydrolases"/>
    <property type="match status" value="2"/>
</dbReference>
<dbReference type="FunFam" id="3.40.50.300:FF:000008">
    <property type="entry name" value="ATP-dependent RNA helicase RhlB"/>
    <property type="match status" value="1"/>
</dbReference>
<name>A0A1B0CBR2_LUTLO</name>
<dbReference type="GO" id="GO:0005524">
    <property type="term" value="F:ATP binding"/>
    <property type="evidence" value="ECO:0007669"/>
    <property type="project" value="UniProtKB-KW"/>
</dbReference>
<proteinExistence type="inferred from homology"/>
<protein>
    <recommendedName>
        <fullName evidence="1">RNA helicase</fullName>
        <ecNumber evidence="1">3.6.4.13</ecNumber>
    </recommendedName>
</protein>
<feature type="domain" description="Helicase C-terminal" evidence="12">
    <location>
        <begin position="464"/>
        <end position="609"/>
    </location>
</feature>
<evidence type="ECO:0000256" key="1">
    <source>
        <dbReference type="ARBA" id="ARBA00012552"/>
    </source>
</evidence>
<dbReference type="EC" id="3.6.4.13" evidence="1"/>
<dbReference type="Pfam" id="PF00270">
    <property type="entry name" value="DEAD"/>
    <property type="match status" value="1"/>
</dbReference>
<dbReference type="InterPro" id="IPR004088">
    <property type="entry name" value="KH_dom_type_1"/>
</dbReference>
<dbReference type="InterPro" id="IPR014001">
    <property type="entry name" value="Helicase_ATP-bd"/>
</dbReference>
<dbReference type="SMART" id="SM00490">
    <property type="entry name" value="HELICc"/>
    <property type="match status" value="1"/>
</dbReference>
<dbReference type="GO" id="GO:0003724">
    <property type="term" value="F:RNA helicase activity"/>
    <property type="evidence" value="ECO:0007669"/>
    <property type="project" value="UniProtKB-EC"/>
</dbReference>
<dbReference type="CDD" id="cd18787">
    <property type="entry name" value="SF2_C_DEAD"/>
    <property type="match status" value="1"/>
</dbReference>
<dbReference type="InterPro" id="IPR004087">
    <property type="entry name" value="KH_dom"/>
</dbReference>
<dbReference type="CDD" id="cd17958">
    <property type="entry name" value="DEADc_DDX43_DDX53"/>
    <property type="match status" value="1"/>
</dbReference>
<evidence type="ECO:0000256" key="3">
    <source>
        <dbReference type="ARBA" id="ARBA00022801"/>
    </source>
</evidence>
<comment type="similarity">
    <text evidence="9">Belongs to the DEAD box helicase family.</text>
</comment>
<dbReference type="PROSITE" id="PS51195">
    <property type="entry name" value="Q_MOTIF"/>
    <property type="match status" value="1"/>
</dbReference>
<feature type="domain" description="Helicase ATP-binding" evidence="11">
    <location>
        <begin position="261"/>
        <end position="436"/>
    </location>
</feature>
<dbReference type="InterPro" id="IPR001650">
    <property type="entry name" value="Helicase_C-like"/>
</dbReference>
<evidence type="ECO:0000256" key="6">
    <source>
        <dbReference type="ARBA" id="ARBA00047984"/>
    </source>
</evidence>
<dbReference type="PROSITE" id="PS51192">
    <property type="entry name" value="HELICASE_ATP_BIND_1"/>
    <property type="match status" value="1"/>
</dbReference>
<dbReference type="SMART" id="SM00322">
    <property type="entry name" value="KH"/>
    <property type="match status" value="1"/>
</dbReference>
<dbReference type="SUPFAM" id="SSF54791">
    <property type="entry name" value="Eukaryotic type KH-domain (KH-domain type I)"/>
    <property type="match status" value="1"/>
</dbReference>